<dbReference type="SUPFAM" id="SSF55874">
    <property type="entry name" value="ATPase domain of HSP90 chaperone/DNA topoisomerase II/histidine kinase"/>
    <property type="match status" value="1"/>
</dbReference>
<dbReference type="GO" id="GO:0000155">
    <property type="term" value="F:phosphorelay sensor kinase activity"/>
    <property type="evidence" value="ECO:0007669"/>
    <property type="project" value="InterPro"/>
</dbReference>
<dbReference type="InterPro" id="IPR010559">
    <property type="entry name" value="Sig_transdc_His_kin_internal"/>
</dbReference>
<keyword evidence="1" id="KW-0812">Transmembrane</keyword>
<dbReference type="GO" id="GO:0016020">
    <property type="term" value="C:membrane"/>
    <property type="evidence" value="ECO:0007669"/>
    <property type="project" value="InterPro"/>
</dbReference>
<keyword evidence="1" id="KW-0472">Membrane</keyword>
<keyword evidence="4" id="KW-1185">Reference proteome</keyword>
<feature type="transmembrane region" description="Helical" evidence="1">
    <location>
        <begin position="82"/>
        <end position="102"/>
    </location>
</feature>
<evidence type="ECO:0000313" key="3">
    <source>
        <dbReference type="EMBL" id="RZS67124.1"/>
    </source>
</evidence>
<dbReference type="OrthoDB" id="9792992at2"/>
<dbReference type="Gene3D" id="3.30.565.10">
    <property type="entry name" value="Histidine kinase-like ATPase, C-terminal domain"/>
    <property type="match status" value="1"/>
</dbReference>
<protein>
    <submittedName>
        <fullName evidence="3">Histidine kinase</fullName>
    </submittedName>
</protein>
<dbReference type="PANTHER" id="PTHR34220">
    <property type="entry name" value="SENSOR HISTIDINE KINASE YPDA"/>
    <property type="match status" value="1"/>
</dbReference>
<dbReference type="Pfam" id="PF06580">
    <property type="entry name" value="His_kinase"/>
    <property type="match status" value="1"/>
</dbReference>
<dbReference type="InterPro" id="IPR036890">
    <property type="entry name" value="HATPase_C_sf"/>
</dbReference>
<evidence type="ECO:0000256" key="1">
    <source>
        <dbReference type="SAM" id="Phobius"/>
    </source>
</evidence>
<evidence type="ECO:0000259" key="2">
    <source>
        <dbReference type="Pfam" id="PF06580"/>
    </source>
</evidence>
<dbReference type="RefSeq" id="WP_130543999.1">
    <property type="nucleotide sequence ID" value="NZ_CP042431.1"/>
</dbReference>
<comment type="caution">
    <text evidence="3">The sequence shown here is derived from an EMBL/GenBank/DDBJ whole genome shotgun (WGS) entry which is preliminary data.</text>
</comment>
<dbReference type="AlphaFoldDB" id="A0A4Q7MG47"/>
<evidence type="ECO:0000313" key="4">
    <source>
        <dbReference type="Proteomes" id="UP000293874"/>
    </source>
</evidence>
<dbReference type="Proteomes" id="UP000293874">
    <property type="component" value="Unassembled WGS sequence"/>
</dbReference>
<proteinExistence type="predicted"/>
<keyword evidence="3" id="KW-0808">Transferase</keyword>
<accession>A0A4Q7MG47</accession>
<dbReference type="EMBL" id="SGXA01000004">
    <property type="protein sequence ID" value="RZS67124.1"/>
    <property type="molecule type" value="Genomic_DNA"/>
</dbReference>
<gene>
    <name evidence="3" type="ORF">EV199_5509</name>
</gene>
<sequence length="360" mass="42197">MKRFFLHFGFWFVYTLQATLLEMVWMEPLLHKFTQWQQWWISLHIIMVLNIPKILLAYYLMYVTVNRVLNEKGSLRKNIGMAALMCVLAVLLYRVIFNHYVIPYAIYDLAPQKKLLDISRTLLAVMDIGFAAGVAVAIRLGRIQLAGKDREKKLLREKHATELKYLRNQTNPHFLFNTLNNIYALARKKSEDTPDVVMKLSKLLRFMLYESNKDFIPLTEEIRMLDDYLELEKIRYSDRLTITFYKELDAETQMVAPLLLLPFVENAFKHGVSETRFDSYVHIALTLKKGMLTFTIENTKEDNGKDKVTDSIGLSNVRRQLELMYAHHTLDVYNQPNTFKVHLTINLNNHANLALYHSGR</sequence>
<name>A0A4Q7MG47_9BACT</name>
<dbReference type="InterPro" id="IPR050640">
    <property type="entry name" value="Bact_2-comp_sensor_kinase"/>
</dbReference>
<keyword evidence="1" id="KW-1133">Transmembrane helix</keyword>
<feature type="transmembrane region" description="Helical" evidence="1">
    <location>
        <begin position="41"/>
        <end position="61"/>
    </location>
</feature>
<keyword evidence="3" id="KW-0418">Kinase</keyword>
<dbReference type="PANTHER" id="PTHR34220:SF7">
    <property type="entry name" value="SENSOR HISTIDINE KINASE YPDA"/>
    <property type="match status" value="1"/>
</dbReference>
<feature type="transmembrane region" description="Helical" evidence="1">
    <location>
        <begin position="122"/>
        <end position="140"/>
    </location>
</feature>
<organism evidence="3 4">
    <name type="scientific">Pseudobacter ginsenosidimutans</name>
    <dbReference type="NCBI Taxonomy" id="661488"/>
    <lineage>
        <taxon>Bacteria</taxon>
        <taxon>Pseudomonadati</taxon>
        <taxon>Bacteroidota</taxon>
        <taxon>Chitinophagia</taxon>
        <taxon>Chitinophagales</taxon>
        <taxon>Chitinophagaceae</taxon>
        <taxon>Pseudobacter</taxon>
    </lineage>
</organism>
<feature type="domain" description="Signal transduction histidine kinase internal region" evidence="2">
    <location>
        <begin position="161"/>
        <end position="240"/>
    </location>
</feature>
<reference evidence="3 4" key="1">
    <citation type="submission" date="2019-02" db="EMBL/GenBank/DDBJ databases">
        <title>Genomic Encyclopedia of Type Strains, Phase IV (KMG-IV): sequencing the most valuable type-strain genomes for metagenomic binning, comparative biology and taxonomic classification.</title>
        <authorList>
            <person name="Goeker M."/>
        </authorList>
    </citation>
    <scope>NUCLEOTIDE SEQUENCE [LARGE SCALE GENOMIC DNA]</scope>
    <source>
        <strain evidence="3 4">DSM 18116</strain>
    </source>
</reference>